<sequence length="485" mass="48408">MGCSSGDSADDAGKSALPLSTISGHVTAQGSGSTPSGLAGQGTLGVTKSVRASAFVGGQFRVVGSAELTANGSYSIRVPTNSNADIVVVEALDASGQVVGSSLLETISHEADGSITAAPISTESSIEAKAFVDLAISGAISGDEAVSVAAILHRFVDANVEARIAAAANAGIDPSTLVHSVAKAGLMAHKAQARSLANAKVSVDARAIRQTQIDAAVSLNESLDTTFGLDAQAAATASLNANVRYGASVDIHANAKAESSLVFDSALCASFDAAIGTAKPDIQVTAKKGVFLAVQKAAKVEADATVSTLSSALAAKNAPAASIDVVTRAGIQLQTDINVAVDAKGILDAQIKFLDTLNANAHLQFIGGFALDYAASIQGSFEASLGLCLKVEAGFQADFKASLDVVGSLSVDLEHGKLSVAAEGKLNASFDATFSGYLKVTNSCPVGGGGHRFTPVPPSLPSFPGFPGLPTGPTTPGGGGGSVNN</sequence>
<keyword evidence="3" id="KW-1185">Reference proteome</keyword>
<protein>
    <recommendedName>
        <fullName evidence="4">Lipoprotein</fullName>
    </recommendedName>
</protein>
<dbReference type="EMBL" id="CP089982">
    <property type="protein sequence ID" value="WXA91421.1"/>
    <property type="molecule type" value="Genomic_DNA"/>
</dbReference>
<feature type="region of interest" description="Disordered" evidence="1">
    <location>
        <begin position="462"/>
        <end position="485"/>
    </location>
</feature>
<gene>
    <name evidence="2" type="ORF">LZC95_33810</name>
</gene>
<feature type="compositionally biased region" description="Gly residues" evidence="1">
    <location>
        <begin position="475"/>
        <end position="485"/>
    </location>
</feature>
<name>A0ABZ2JY92_9BACT</name>
<organism evidence="2 3">
    <name type="scientific">Pendulispora brunnea</name>
    <dbReference type="NCBI Taxonomy" id="2905690"/>
    <lineage>
        <taxon>Bacteria</taxon>
        <taxon>Pseudomonadati</taxon>
        <taxon>Myxococcota</taxon>
        <taxon>Myxococcia</taxon>
        <taxon>Myxococcales</taxon>
        <taxon>Sorangiineae</taxon>
        <taxon>Pendulisporaceae</taxon>
        <taxon>Pendulispora</taxon>
    </lineage>
</organism>
<proteinExistence type="predicted"/>
<evidence type="ECO:0000313" key="2">
    <source>
        <dbReference type="EMBL" id="WXA91421.1"/>
    </source>
</evidence>
<evidence type="ECO:0000256" key="1">
    <source>
        <dbReference type="SAM" id="MobiDB-lite"/>
    </source>
</evidence>
<reference evidence="2 3" key="1">
    <citation type="submission" date="2021-12" db="EMBL/GenBank/DDBJ databases">
        <title>Discovery of the Pendulisporaceae a myxobacterial family with distinct sporulation behavior and unique specialized metabolism.</title>
        <authorList>
            <person name="Garcia R."/>
            <person name="Popoff A."/>
            <person name="Bader C.D."/>
            <person name="Loehr J."/>
            <person name="Walesch S."/>
            <person name="Walt C."/>
            <person name="Boldt J."/>
            <person name="Bunk B."/>
            <person name="Haeckl F.J.F.P.J."/>
            <person name="Gunesch A.P."/>
            <person name="Birkelbach J."/>
            <person name="Nuebel U."/>
            <person name="Pietschmann T."/>
            <person name="Bach T."/>
            <person name="Mueller R."/>
        </authorList>
    </citation>
    <scope>NUCLEOTIDE SEQUENCE [LARGE SCALE GENOMIC DNA]</scope>
    <source>
        <strain evidence="2 3">MSr12523</strain>
    </source>
</reference>
<dbReference type="Proteomes" id="UP001379533">
    <property type="component" value="Chromosome"/>
</dbReference>
<evidence type="ECO:0008006" key="4">
    <source>
        <dbReference type="Google" id="ProtNLM"/>
    </source>
</evidence>
<dbReference type="RefSeq" id="WP_394842041.1">
    <property type="nucleotide sequence ID" value="NZ_CP089982.1"/>
</dbReference>
<feature type="compositionally biased region" description="Low complexity" evidence="1">
    <location>
        <begin position="462"/>
        <end position="474"/>
    </location>
</feature>
<evidence type="ECO:0000313" key="3">
    <source>
        <dbReference type="Proteomes" id="UP001379533"/>
    </source>
</evidence>
<accession>A0ABZ2JY92</accession>